<sequence length="432" mass="50568">MVEFIDWVSQNWGYSDVFEAIAEAFLVYYFFSRLVGKPKKKFLVLFLLFFCQDLTVTYFEQFSVMTYFIALTTSLFISSRFFKGSRKSFYILLYCLITIIVESSVSHISSGLYVVSSTFDQVDSLKHVFFYLCSDIMQFYFIQLAVLKKKYKDKALYVHSSVTTLLVMITIILVYNSLLVVYLENNPIFRLLSVGSILVMVLGSYFVLQLLEKLEKQYKVEFENNTLNEQLYYQKQTQLKILANQNEIRGIKHDLKNQLIIMQHLLKKGHYQQLEHYFSELELTKIDDYQTIFTDNVMIDSMILHLEERCKEHSIQLDLSVFPIEFQHVNEKDVAICLGNAFDNAIEAVNKIANDQKKITVQFKVKNGYLIILIKNSVSNKKIDPFNTSKKDQLNHGFGWKNMQKITTKYNGEVKFEGQDTTATVRLIFKDY</sequence>
<reference evidence="3 4" key="1">
    <citation type="journal article" date="2015" name="Genome Announc.">
        <title>Expanding the biotechnology potential of lactobacilli through comparative genomics of 213 strains and associated genera.</title>
        <authorList>
            <person name="Sun Z."/>
            <person name="Harris H.M."/>
            <person name="McCann A."/>
            <person name="Guo C."/>
            <person name="Argimon S."/>
            <person name="Zhang W."/>
            <person name="Yang X."/>
            <person name="Jeffery I.B."/>
            <person name="Cooney J.C."/>
            <person name="Kagawa T.F."/>
            <person name="Liu W."/>
            <person name="Song Y."/>
            <person name="Salvetti E."/>
            <person name="Wrobel A."/>
            <person name="Rasinkangas P."/>
            <person name="Parkhill J."/>
            <person name="Rea M.C."/>
            <person name="O'Sullivan O."/>
            <person name="Ritari J."/>
            <person name="Douillard F.P."/>
            <person name="Paul Ross R."/>
            <person name="Yang R."/>
            <person name="Briner A.E."/>
            <person name="Felis G.E."/>
            <person name="de Vos W.M."/>
            <person name="Barrangou R."/>
            <person name="Klaenhammer T.R."/>
            <person name="Caufield P.W."/>
            <person name="Cui Y."/>
            <person name="Zhang H."/>
            <person name="O'Toole P.W."/>
        </authorList>
    </citation>
    <scope>NUCLEOTIDE SEQUENCE [LARGE SCALE GENOMIC DNA]</scope>
    <source>
        <strain evidence="3 4">DSM 20623</strain>
    </source>
</reference>
<gene>
    <name evidence="3" type="ORF">IV74_GL001516</name>
</gene>
<feature type="transmembrane region" description="Helical" evidence="1">
    <location>
        <begin position="188"/>
        <end position="208"/>
    </location>
</feature>
<dbReference type="AlphaFoldDB" id="A0A0R2HUM6"/>
<dbReference type="GeneID" id="89588533"/>
<feature type="transmembrane region" description="Helical" evidence="1">
    <location>
        <begin position="128"/>
        <end position="147"/>
    </location>
</feature>
<dbReference type="eggNOG" id="COG3290">
    <property type="taxonomic scope" value="Bacteria"/>
</dbReference>
<evidence type="ECO:0000259" key="2">
    <source>
        <dbReference type="Pfam" id="PF14501"/>
    </source>
</evidence>
<feature type="transmembrane region" description="Helical" evidence="1">
    <location>
        <begin position="89"/>
        <end position="108"/>
    </location>
</feature>
<protein>
    <recommendedName>
        <fullName evidence="2">Sensor histidine kinase NatK-like C-terminal domain-containing protein</fullName>
    </recommendedName>
</protein>
<keyword evidence="4" id="KW-1185">Reference proteome</keyword>
<dbReference type="RefSeq" id="WP_034570542.1">
    <property type="nucleotide sequence ID" value="NZ_JQBS01000032.1"/>
</dbReference>
<dbReference type="InterPro" id="IPR032834">
    <property type="entry name" value="NatK-like_C"/>
</dbReference>
<feature type="transmembrane region" description="Helical" evidence="1">
    <location>
        <begin position="42"/>
        <end position="59"/>
    </location>
</feature>
<evidence type="ECO:0000313" key="3">
    <source>
        <dbReference type="EMBL" id="KRN56402.1"/>
    </source>
</evidence>
<feature type="transmembrane region" description="Helical" evidence="1">
    <location>
        <begin position="65"/>
        <end position="82"/>
    </location>
</feature>
<name>A0A0R2HUM6_CARDV</name>
<comment type="caution">
    <text evidence="3">The sequence shown here is derived from an EMBL/GenBank/DDBJ whole genome shotgun (WGS) entry which is preliminary data.</text>
</comment>
<proteinExistence type="predicted"/>
<dbReference type="InterPro" id="IPR036890">
    <property type="entry name" value="HATPase_C_sf"/>
</dbReference>
<dbReference type="PANTHER" id="PTHR40448">
    <property type="entry name" value="TWO-COMPONENT SENSOR HISTIDINE KINASE"/>
    <property type="match status" value="1"/>
</dbReference>
<keyword evidence="1" id="KW-0812">Transmembrane</keyword>
<dbReference type="Gene3D" id="3.30.565.10">
    <property type="entry name" value="Histidine kinase-like ATPase, C-terminal domain"/>
    <property type="match status" value="1"/>
</dbReference>
<keyword evidence="1" id="KW-0472">Membrane</keyword>
<evidence type="ECO:0000313" key="4">
    <source>
        <dbReference type="Proteomes" id="UP000051658"/>
    </source>
</evidence>
<feature type="domain" description="Sensor histidine kinase NatK-like C-terminal" evidence="2">
    <location>
        <begin position="332"/>
        <end position="428"/>
    </location>
</feature>
<feature type="transmembrane region" description="Helical" evidence="1">
    <location>
        <begin position="156"/>
        <end position="182"/>
    </location>
</feature>
<dbReference type="Proteomes" id="UP000051658">
    <property type="component" value="Unassembled WGS sequence"/>
</dbReference>
<dbReference type="PATRIC" id="fig|1449336.4.peg.1548"/>
<accession>A0A0R2HUM6</accession>
<evidence type="ECO:0000256" key="1">
    <source>
        <dbReference type="SAM" id="Phobius"/>
    </source>
</evidence>
<feature type="transmembrane region" description="Helical" evidence="1">
    <location>
        <begin position="12"/>
        <end position="30"/>
    </location>
</feature>
<dbReference type="Pfam" id="PF14501">
    <property type="entry name" value="HATPase_c_5"/>
    <property type="match status" value="1"/>
</dbReference>
<dbReference type="GO" id="GO:0042802">
    <property type="term" value="F:identical protein binding"/>
    <property type="evidence" value="ECO:0007669"/>
    <property type="project" value="TreeGrafter"/>
</dbReference>
<dbReference type="EMBL" id="JQBS01000032">
    <property type="protein sequence ID" value="KRN56402.1"/>
    <property type="molecule type" value="Genomic_DNA"/>
</dbReference>
<dbReference type="SUPFAM" id="SSF55874">
    <property type="entry name" value="ATPase domain of HSP90 chaperone/DNA topoisomerase II/histidine kinase"/>
    <property type="match status" value="1"/>
</dbReference>
<dbReference type="PANTHER" id="PTHR40448:SF1">
    <property type="entry name" value="TWO-COMPONENT SENSOR HISTIDINE KINASE"/>
    <property type="match status" value="1"/>
</dbReference>
<organism evidence="3 4">
    <name type="scientific">Carnobacterium divergens DSM 20623</name>
    <dbReference type="NCBI Taxonomy" id="1449336"/>
    <lineage>
        <taxon>Bacteria</taxon>
        <taxon>Bacillati</taxon>
        <taxon>Bacillota</taxon>
        <taxon>Bacilli</taxon>
        <taxon>Lactobacillales</taxon>
        <taxon>Carnobacteriaceae</taxon>
        <taxon>Carnobacterium</taxon>
    </lineage>
</organism>
<keyword evidence="1" id="KW-1133">Transmembrane helix</keyword>